<keyword evidence="2 5" id="KW-0479">Metal-binding</keyword>
<organism evidence="8 10">
    <name type="scientific">Azotobacter beijerinckii</name>
    <dbReference type="NCBI Taxonomy" id="170623"/>
    <lineage>
        <taxon>Bacteria</taxon>
        <taxon>Pseudomonadati</taxon>
        <taxon>Pseudomonadota</taxon>
        <taxon>Gammaproteobacteria</taxon>
        <taxon>Pseudomonadales</taxon>
        <taxon>Pseudomonadaceae</taxon>
        <taxon>Azotobacter</taxon>
    </lineage>
</organism>
<dbReference type="InterPro" id="IPR002328">
    <property type="entry name" value="ADH_Zn_CS"/>
</dbReference>
<evidence type="ECO:0000256" key="2">
    <source>
        <dbReference type="ARBA" id="ARBA00022723"/>
    </source>
</evidence>
<dbReference type="InterPro" id="IPR036291">
    <property type="entry name" value="NAD(P)-bd_dom_sf"/>
</dbReference>
<gene>
    <name evidence="7" type="ORF">SAMN04244571_03651</name>
    <name evidence="8" type="ORF">SAMN04244574_03575</name>
</gene>
<proteinExistence type="inferred from homology"/>
<dbReference type="PANTHER" id="PTHR42683">
    <property type="entry name" value="ALDEHYDE REDUCTASE"/>
    <property type="match status" value="1"/>
</dbReference>
<dbReference type="Proteomes" id="UP000198861">
    <property type="component" value="Unassembled WGS sequence"/>
</dbReference>
<dbReference type="FunFam" id="3.40.50.720:FF:000022">
    <property type="entry name" value="Cinnamyl alcohol dehydrogenase"/>
    <property type="match status" value="1"/>
</dbReference>
<dbReference type="SUPFAM" id="SSF51735">
    <property type="entry name" value="NAD(P)-binding Rossmann-fold domains"/>
    <property type="match status" value="1"/>
</dbReference>
<dbReference type="InterPro" id="IPR011032">
    <property type="entry name" value="GroES-like_sf"/>
</dbReference>
<dbReference type="EMBL" id="FOKJ01000077">
    <property type="protein sequence ID" value="SFB54110.1"/>
    <property type="molecule type" value="Genomic_DNA"/>
</dbReference>
<evidence type="ECO:0000313" key="8">
    <source>
        <dbReference type="EMBL" id="SFL21918.1"/>
    </source>
</evidence>
<dbReference type="InterPro" id="IPR013149">
    <property type="entry name" value="ADH-like_C"/>
</dbReference>
<dbReference type="PROSITE" id="PS00059">
    <property type="entry name" value="ADH_ZINC"/>
    <property type="match status" value="1"/>
</dbReference>
<reference evidence="8 10" key="1">
    <citation type="submission" date="2016-10" db="EMBL/GenBank/DDBJ databases">
        <authorList>
            <person name="de Groot N.N."/>
        </authorList>
    </citation>
    <scope>NUCLEOTIDE SEQUENCE [LARGE SCALE GENOMIC DNA]</scope>
    <source>
        <strain evidence="8 10">DSM 381</strain>
    </source>
</reference>
<dbReference type="Proteomes" id="UP000199579">
    <property type="component" value="Unassembled WGS sequence"/>
</dbReference>
<dbReference type="InterPro" id="IPR020843">
    <property type="entry name" value="ER"/>
</dbReference>
<evidence type="ECO:0000256" key="1">
    <source>
        <dbReference type="ARBA" id="ARBA00001947"/>
    </source>
</evidence>
<comment type="similarity">
    <text evidence="5">Belongs to the zinc-containing alcohol dehydrogenase family.</text>
</comment>
<sequence>MALIGIGQGGSLSPLTLSGMAAATNEGAGAASGTGEAFQSPHQGLLIMKTIGYAAQTAGAPLAPFTFERRPLRPNDVAMEILYCGVCHSDLHTARNDWGWTLYPAVPGHEIVGRVTEVGSAVNRYKVGDAVAVGCLVDSCQECDHCHHGEEQFCSNGRTDTYNSPDRISGAITYGGYSKHLVVREEFVLRVPEGLDLAKTAPLLCAGITTYSPLRTWNVGPSSRVGVIGLGGLGHMAVKLAIGLGAEVTVMSRTKDKAADALALGADRLLVSTDEQAMAKAQSGFDLIIDTVPVKHDLNPYLPLLDVDGTLVLVGQVGPLAEPNTVPMILGRRRIAGSLIGGIRETQEMLDFCARKNILPECEMIRMDQINEAFERLEHADVRYRFVIDMASLDSSAGAKA</sequence>
<feature type="domain" description="Enoyl reductase (ER)" evidence="6">
    <location>
        <begin position="59"/>
        <end position="388"/>
    </location>
</feature>
<dbReference type="Pfam" id="PF00107">
    <property type="entry name" value="ADH_zinc_N"/>
    <property type="match status" value="1"/>
</dbReference>
<keyword evidence="3 5" id="KW-0862">Zinc</keyword>
<dbReference type="CDD" id="cd05283">
    <property type="entry name" value="CAD1"/>
    <property type="match status" value="1"/>
</dbReference>
<dbReference type="Pfam" id="PF08240">
    <property type="entry name" value="ADH_N"/>
    <property type="match status" value="1"/>
</dbReference>
<accession>A0A1I4FVL5</accession>
<comment type="cofactor">
    <cofactor evidence="1 5">
        <name>Zn(2+)</name>
        <dbReference type="ChEBI" id="CHEBI:29105"/>
    </cofactor>
</comment>
<dbReference type="SMART" id="SM00829">
    <property type="entry name" value="PKS_ER"/>
    <property type="match status" value="1"/>
</dbReference>
<evidence type="ECO:0000313" key="10">
    <source>
        <dbReference type="Proteomes" id="UP000199579"/>
    </source>
</evidence>
<evidence type="ECO:0000256" key="5">
    <source>
        <dbReference type="RuleBase" id="RU361277"/>
    </source>
</evidence>
<name>A0A1I4FVL5_9GAMM</name>
<reference evidence="7 9" key="2">
    <citation type="submission" date="2016-10" db="EMBL/GenBank/DDBJ databases">
        <authorList>
            <person name="Varghese N."/>
            <person name="Submissions S."/>
        </authorList>
    </citation>
    <scope>NUCLEOTIDE SEQUENCE [LARGE SCALE GENOMIC DNA]</scope>
    <source>
        <strain evidence="7 9">DSM 282</strain>
    </source>
</reference>
<evidence type="ECO:0000256" key="3">
    <source>
        <dbReference type="ARBA" id="ARBA00022833"/>
    </source>
</evidence>
<dbReference type="Gene3D" id="3.40.50.720">
    <property type="entry name" value="NAD(P)-binding Rossmann-like Domain"/>
    <property type="match status" value="1"/>
</dbReference>
<dbReference type="EMBL" id="FOSX01000075">
    <property type="protein sequence ID" value="SFL21918.1"/>
    <property type="molecule type" value="Genomic_DNA"/>
</dbReference>
<dbReference type="Gene3D" id="3.90.180.10">
    <property type="entry name" value="Medium-chain alcohol dehydrogenases, catalytic domain"/>
    <property type="match status" value="1"/>
</dbReference>
<dbReference type="GO" id="GO:0008106">
    <property type="term" value="F:alcohol dehydrogenase (NADP+) activity"/>
    <property type="evidence" value="ECO:0007669"/>
    <property type="project" value="UniProtKB-ARBA"/>
</dbReference>
<evidence type="ECO:0000256" key="4">
    <source>
        <dbReference type="ARBA" id="ARBA00023002"/>
    </source>
</evidence>
<dbReference type="InterPro" id="IPR013154">
    <property type="entry name" value="ADH-like_N"/>
</dbReference>
<dbReference type="AlphaFoldDB" id="A0A1I4FVL5"/>
<evidence type="ECO:0000313" key="7">
    <source>
        <dbReference type="EMBL" id="SFB54110.1"/>
    </source>
</evidence>
<dbReference type="InterPro" id="IPR047109">
    <property type="entry name" value="CAD-like"/>
</dbReference>
<evidence type="ECO:0000313" key="9">
    <source>
        <dbReference type="Proteomes" id="UP000198861"/>
    </source>
</evidence>
<dbReference type="SUPFAM" id="SSF50129">
    <property type="entry name" value="GroES-like"/>
    <property type="match status" value="1"/>
</dbReference>
<evidence type="ECO:0000259" key="6">
    <source>
        <dbReference type="SMART" id="SM00829"/>
    </source>
</evidence>
<keyword evidence="9" id="KW-1185">Reference proteome</keyword>
<keyword evidence="4" id="KW-0560">Oxidoreductase</keyword>
<dbReference type="GO" id="GO:0008270">
    <property type="term" value="F:zinc ion binding"/>
    <property type="evidence" value="ECO:0007669"/>
    <property type="project" value="InterPro"/>
</dbReference>
<protein>
    <submittedName>
        <fullName evidence="8">Uncharacterized zinc-type alcohol dehydrogenase-like protein</fullName>
    </submittedName>
</protein>